<protein>
    <submittedName>
        <fullName evidence="1">Uncharacterized protein</fullName>
    </submittedName>
</protein>
<keyword evidence="2" id="KW-1185">Reference proteome</keyword>
<evidence type="ECO:0000313" key="1">
    <source>
        <dbReference type="EMBL" id="RZC51842.1"/>
    </source>
</evidence>
<dbReference type="AlphaFoldDB" id="A0A4Y7IVV7"/>
<proteinExistence type="predicted"/>
<dbReference type="EMBL" id="CM010716">
    <property type="protein sequence ID" value="RZC51842.1"/>
    <property type="molecule type" value="Genomic_DNA"/>
</dbReference>
<name>A0A4Y7IVV7_PAPSO</name>
<reference evidence="1 2" key="1">
    <citation type="journal article" date="2018" name="Science">
        <title>The opium poppy genome and morphinan production.</title>
        <authorList>
            <person name="Guo L."/>
            <person name="Winzer T."/>
            <person name="Yang X."/>
            <person name="Li Y."/>
            <person name="Ning Z."/>
            <person name="He Z."/>
            <person name="Teodor R."/>
            <person name="Lu Y."/>
            <person name="Bowser T.A."/>
            <person name="Graham I.A."/>
            <person name="Ye K."/>
        </authorList>
    </citation>
    <scope>NUCLEOTIDE SEQUENCE [LARGE SCALE GENOMIC DNA]</scope>
    <source>
        <strain evidence="2">cv. HN1</strain>
        <tissue evidence="1">Leaves</tissue>
    </source>
</reference>
<gene>
    <name evidence="1" type="ORF">C5167_020261</name>
</gene>
<dbReference type="Proteomes" id="UP000316621">
    <property type="component" value="Chromosome 2"/>
</dbReference>
<organism evidence="1 2">
    <name type="scientific">Papaver somniferum</name>
    <name type="common">Opium poppy</name>
    <dbReference type="NCBI Taxonomy" id="3469"/>
    <lineage>
        <taxon>Eukaryota</taxon>
        <taxon>Viridiplantae</taxon>
        <taxon>Streptophyta</taxon>
        <taxon>Embryophyta</taxon>
        <taxon>Tracheophyta</taxon>
        <taxon>Spermatophyta</taxon>
        <taxon>Magnoliopsida</taxon>
        <taxon>Ranunculales</taxon>
        <taxon>Papaveraceae</taxon>
        <taxon>Papaveroideae</taxon>
        <taxon>Papaver</taxon>
    </lineage>
</organism>
<sequence length="101" mass="11478">MEKHQITWQFYEDVYSGDTNFSGFPYDTPVKYPILWHPGARFNVQRESGMSSDLNKLASEKNTRGNGGCECNSLAGGWNEADALLLAEATKQKFWVPEDRK</sequence>
<evidence type="ECO:0000313" key="2">
    <source>
        <dbReference type="Proteomes" id="UP000316621"/>
    </source>
</evidence>
<accession>A0A4Y7IVV7</accession>
<dbReference type="Gramene" id="RZC51842">
    <property type="protein sequence ID" value="RZC51842"/>
    <property type="gene ID" value="C5167_020261"/>
</dbReference>